<sequence length="184" mass="20403">MSTPLVISGRMFFLLSKVAVWLVFWTLRYVPIVGVRFSDAYGERVFSPVADDIEVLSVEAVDPEGHEGTELRFTIENDSWVDIDVDGLDVRVGRSEDGATIRNISWAPAFEKPPKNVDPARVPADGEGVVTVEFFDSEVDRAAADGTELCVDGSFVFEYSFEVRGHRLSFGDRSHDLPATTVTR</sequence>
<organism evidence="2 3">
    <name type="scientific">Halobium salinum</name>
    <dbReference type="NCBI Taxonomy" id="1364940"/>
    <lineage>
        <taxon>Archaea</taxon>
        <taxon>Methanobacteriati</taxon>
        <taxon>Methanobacteriota</taxon>
        <taxon>Stenosarchaea group</taxon>
        <taxon>Halobacteria</taxon>
        <taxon>Halobacteriales</taxon>
        <taxon>Haloferacaceae</taxon>
        <taxon>Halobium</taxon>
    </lineage>
</organism>
<dbReference type="AlphaFoldDB" id="A0ABD5P7F3"/>
<keyword evidence="1" id="KW-1133">Transmembrane helix</keyword>
<keyword evidence="3" id="KW-1185">Reference proteome</keyword>
<dbReference type="EMBL" id="JBHSDS010000002">
    <property type="protein sequence ID" value="MFC4356671.1"/>
    <property type="molecule type" value="Genomic_DNA"/>
</dbReference>
<evidence type="ECO:0000313" key="3">
    <source>
        <dbReference type="Proteomes" id="UP001595921"/>
    </source>
</evidence>
<gene>
    <name evidence="2" type="ORF">ACFO0N_01770</name>
</gene>
<evidence type="ECO:0000256" key="1">
    <source>
        <dbReference type="SAM" id="Phobius"/>
    </source>
</evidence>
<keyword evidence="1" id="KW-0472">Membrane</keyword>
<protein>
    <submittedName>
        <fullName evidence="2">Uncharacterized protein</fullName>
    </submittedName>
</protein>
<evidence type="ECO:0000313" key="2">
    <source>
        <dbReference type="EMBL" id="MFC4356671.1"/>
    </source>
</evidence>
<feature type="transmembrane region" description="Helical" evidence="1">
    <location>
        <begin position="12"/>
        <end position="30"/>
    </location>
</feature>
<comment type="caution">
    <text evidence="2">The sequence shown here is derived from an EMBL/GenBank/DDBJ whole genome shotgun (WGS) entry which is preliminary data.</text>
</comment>
<dbReference type="Proteomes" id="UP001595921">
    <property type="component" value="Unassembled WGS sequence"/>
</dbReference>
<reference evidence="2 3" key="1">
    <citation type="journal article" date="2019" name="Int. J. Syst. Evol. Microbiol.">
        <title>The Global Catalogue of Microorganisms (GCM) 10K type strain sequencing project: providing services to taxonomists for standard genome sequencing and annotation.</title>
        <authorList>
            <consortium name="The Broad Institute Genomics Platform"/>
            <consortium name="The Broad Institute Genome Sequencing Center for Infectious Disease"/>
            <person name="Wu L."/>
            <person name="Ma J."/>
        </authorList>
    </citation>
    <scope>NUCLEOTIDE SEQUENCE [LARGE SCALE GENOMIC DNA]</scope>
    <source>
        <strain evidence="2 3">CGMCC 1.12553</strain>
    </source>
</reference>
<dbReference type="RefSeq" id="WP_267625110.1">
    <property type="nucleotide sequence ID" value="NZ_JAODIW010000010.1"/>
</dbReference>
<name>A0ABD5P7F3_9EURY</name>
<keyword evidence="1" id="KW-0812">Transmembrane</keyword>
<accession>A0ABD5P7F3</accession>
<proteinExistence type="predicted"/>